<keyword evidence="2" id="KW-1185">Reference proteome</keyword>
<reference evidence="1" key="3">
    <citation type="journal article" date="2017" name="Nature">
        <title>Genome sequence of the progenitor of the wheat D genome Aegilops tauschii.</title>
        <authorList>
            <person name="Luo M.C."/>
            <person name="Gu Y.Q."/>
            <person name="Puiu D."/>
            <person name="Wang H."/>
            <person name="Twardziok S.O."/>
            <person name="Deal K.R."/>
            <person name="Huo N."/>
            <person name="Zhu T."/>
            <person name="Wang L."/>
            <person name="Wang Y."/>
            <person name="McGuire P.E."/>
            <person name="Liu S."/>
            <person name="Long H."/>
            <person name="Ramasamy R.K."/>
            <person name="Rodriguez J.C."/>
            <person name="Van S.L."/>
            <person name="Yuan L."/>
            <person name="Wang Z."/>
            <person name="Xia Z."/>
            <person name="Xiao L."/>
            <person name="Anderson O.D."/>
            <person name="Ouyang S."/>
            <person name="Liang Y."/>
            <person name="Zimin A.V."/>
            <person name="Pertea G."/>
            <person name="Qi P."/>
            <person name="Bennetzen J.L."/>
            <person name="Dai X."/>
            <person name="Dawson M.W."/>
            <person name="Muller H.G."/>
            <person name="Kugler K."/>
            <person name="Rivarola-Duarte L."/>
            <person name="Spannagl M."/>
            <person name="Mayer K.F.X."/>
            <person name="Lu F.H."/>
            <person name="Bevan M.W."/>
            <person name="Leroy P."/>
            <person name="Li P."/>
            <person name="You F.M."/>
            <person name="Sun Q."/>
            <person name="Liu Z."/>
            <person name="Lyons E."/>
            <person name="Wicker T."/>
            <person name="Salzberg S.L."/>
            <person name="Devos K.M."/>
            <person name="Dvorak J."/>
        </authorList>
    </citation>
    <scope>NUCLEOTIDE SEQUENCE [LARGE SCALE GENOMIC DNA]</scope>
    <source>
        <strain evidence="1">cv. AL8/78</strain>
    </source>
</reference>
<reference evidence="2" key="2">
    <citation type="journal article" date="2017" name="Nat. Plants">
        <title>The Aegilops tauschii genome reveals multiple impacts of transposons.</title>
        <authorList>
            <person name="Zhao G."/>
            <person name="Zou C."/>
            <person name="Li K."/>
            <person name="Wang K."/>
            <person name="Li T."/>
            <person name="Gao L."/>
            <person name="Zhang X."/>
            <person name="Wang H."/>
            <person name="Yang Z."/>
            <person name="Liu X."/>
            <person name="Jiang W."/>
            <person name="Mao L."/>
            <person name="Kong X."/>
            <person name="Jiao Y."/>
            <person name="Jia J."/>
        </authorList>
    </citation>
    <scope>NUCLEOTIDE SEQUENCE [LARGE SCALE GENOMIC DNA]</scope>
    <source>
        <strain evidence="2">cv. AL8/78</strain>
    </source>
</reference>
<accession>A0A453RVA6</accession>
<proteinExistence type="predicted"/>
<reference evidence="2" key="1">
    <citation type="journal article" date="2014" name="Science">
        <title>Ancient hybridizations among the ancestral genomes of bread wheat.</title>
        <authorList>
            <consortium name="International Wheat Genome Sequencing Consortium,"/>
            <person name="Marcussen T."/>
            <person name="Sandve S.R."/>
            <person name="Heier L."/>
            <person name="Spannagl M."/>
            <person name="Pfeifer M."/>
            <person name="Jakobsen K.S."/>
            <person name="Wulff B.B."/>
            <person name="Steuernagel B."/>
            <person name="Mayer K.F."/>
            <person name="Olsen O.A."/>
        </authorList>
    </citation>
    <scope>NUCLEOTIDE SEQUENCE [LARGE SCALE GENOMIC DNA]</scope>
    <source>
        <strain evidence="2">cv. AL8/78</strain>
    </source>
</reference>
<evidence type="ECO:0000313" key="2">
    <source>
        <dbReference type="Proteomes" id="UP000015105"/>
    </source>
</evidence>
<name>A0A453RVA6_AEGTS</name>
<protein>
    <recommendedName>
        <fullName evidence="3">Reverse transcriptase domain-containing protein</fullName>
    </recommendedName>
</protein>
<reference evidence="1" key="4">
    <citation type="submission" date="2019-03" db="UniProtKB">
        <authorList>
            <consortium name="EnsemblPlants"/>
        </authorList>
    </citation>
    <scope>IDENTIFICATION</scope>
</reference>
<evidence type="ECO:0008006" key="3">
    <source>
        <dbReference type="Google" id="ProtNLM"/>
    </source>
</evidence>
<dbReference type="Proteomes" id="UP000015105">
    <property type="component" value="Chromosome 7D"/>
</dbReference>
<dbReference type="Gramene" id="AET7Gv20735500.27">
    <property type="protein sequence ID" value="AET7Gv20735500.27"/>
    <property type="gene ID" value="AET7Gv20735500"/>
</dbReference>
<organism evidence="1 2">
    <name type="scientific">Aegilops tauschii subsp. strangulata</name>
    <name type="common">Goatgrass</name>
    <dbReference type="NCBI Taxonomy" id="200361"/>
    <lineage>
        <taxon>Eukaryota</taxon>
        <taxon>Viridiplantae</taxon>
        <taxon>Streptophyta</taxon>
        <taxon>Embryophyta</taxon>
        <taxon>Tracheophyta</taxon>
        <taxon>Spermatophyta</taxon>
        <taxon>Magnoliopsida</taxon>
        <taxon>Liliopsida</taxon>
        <taxon>Poales</taxon>
        <taxon>Poaceae</taxon>
        <taxon>BOP clade</taxon>
        <taxon>Pooideae</taxon>
        <taxon>Triticodae</taxon>
        <taxon>Triticeae</taxon>
        <taxon>Triticinae</taxon>
        <taxon>Aegilops</taxon>
    </lineage>
</organism>
<dbReference type="EnsemblPlants" id="AET7Gv20735500.27">
    <property type="protein sequence ID" value="AET7Gv20735500.27"/>
    <property type="gene ID" value="AET7Gv20735500"/>
</dbReference>
<sequence>MAGVLRQVVQWGKMKALPLNWTTPLMVPTLPLNWTTPLMIPALPLNWTTPLMIPAGVLCGESRSLEVKEALKRVKGGKAMGPDCIPIEVWRGLRDIAIVWLTKLFNLIFRADKMLE</sequence>
<reference evidence="1" key="5">
    <citation type="journal article" date="2021" name="G3 (Bethesda)">
        <title>Aegilops tauschii genome assembly Aet v5.0 features greater sequence contiguity and improved annotation.</title>
        <authorList>
            <person name="Wang L."/>
            <person name="Zhu T."/>
            <person name="Rodriguez J.C."/>
            <person name="Deal K.R."/>
            <person name="Dubcovsky J."/>
            <person name="McGuire P.E."/>
            <person name="Lux T."/>
            <person name="Spannagl M."/>
            <person name="Mayer K.F.X."/>
            <person name="Baldrich P."/>
            <person name="Meyers B.C."/>
            <person name="Huo N."/>
            <person name="Gu Y.Q."/>
            <person name="Zhou H."/>
            <person name="Devos K.M."/>
            <person name="Bennetzen J.L."/>
            <person name="Unver T."/>
            <person name="Budak H."/>
            <person name="Gulick P.J."/>
            <person name="Galiba G."/>
            <person name="Kalapos B."/>
            <person name="Nelson D.R."/>
            <person name="Li P."/>
            <person name="You F.M."/>
            <person name="Luo M.C."/>
            <person name="Dvorak J."/>
        </authorList>
    </citation>
    <scope>NUCLEOTIDE SEQUENCE [LARGE SCALE GENOMIC DNA]</scope>
    <source>
        <strain evidence="1">cv. AL8/78</strain>
    </source>
</reference>
<evidence type="ECO:0000313" key="1">
    <source>
        <dbReference type="EnsemblPlants" id="AET7Gv20735500.27"/>
    </source>
</evidence>
<dbReference type="AlphaFoldDB" id="A0A453RVA6"/>